<dbReference type="OrthoDB" id="3001227at2759"/>
<proteinExistence type="predicted"/>
<feature type="transmembrane region" description="Helical" evidence="1">
    <location>
        <begin position="395"/>
        <end position="417"/>
    </location>
</feature>
<evidence type="ECO:0000313" key="2">
    <source>
        <dbReference type="EMBL" id="SJK98794.1"/>
    </source>
</evidence>
<dbReference type="AlphaFoldDB" id="A0A284QQN7"/>
<keyword evidence="1" id="KW-0472">Membrane</keyword>
<keyword evidence="3" id="KW-1185">Reference proteome</keyword>
<organism evidence="2 3">
    <name type="scientific">Armillaria ostoyae</name>
    <name type="common">Armillaria root rot fungus</name>
    <dbReference type="NCBI Taxonomy" id="47428"/>
    <lineage>
        <taxon>Eukaryota</taxon>
        <taxon>Fungi</taxon>
        <taxon>Dikarya</taxon>
        <taxon>Basidiomycota</taxon>
        <taxon>Agaricomycotina</taxon>
        <taxon>Agaricomycetes</taxon>
        <taxon>Agaricomycetidae</taxon>
        <taxon>Agaricales</taxon>
        <taxon>Marasmiineae</taxon>
        <taxon>Physalacriaceae</taxon>
        <taxon>Armillaria</taxon>
    </lineage>
</organism>
<evidence type="ECO:0000313" key="3">
    <source>
        <dbReference type="Proteomes" id="UP000219338"/>
    </source>
</evidence>
<keyword evidence="1" id="KW-0812">Transmembrane</keyword>
<reference evidence="3" key="1">
    <citation type="journal article" date="2017" name="Nat. Ecol. Evol.">
        <title>Genome expansion and lineage-specific genetic innovations in the forest pathogenic fungi Armillaria.</title>
        <authorList>
            <person name="Sipos G."/>
            <person name="Prasanna A.N."/>
            <person name="Walter M.C."/>
            <person name="O'Connor E."/>
            <person name="Balint B."/>
            <person name="Krizsan K."/>
            <person name="Kiss B."/>
            <person name="Hess J."/>
            <person name="Varga T."/>
            <person name="Slot J."/>
            <person name="Riley R."/>
            <person name="Boka B."/>
            <person name="Rigling D."/>
            <person name="Barry K."/>
            <person name="Lee J."/>
            <person name="Mihaltcheva S."/>
            <person name="LaButti K."/>
            <person name="Lipzen A."/>
            <person name="Waldron R."/>
            <person name="Moloney N.M."/>
            <person name="Sperisen C."/>
            <person name="Kredics L."/>
            <person name="Vagvoelgyi C."/>
            <person name="Patrignani A."/>
            <person name="Fitzpatrick D."/>
            <person name="Nagy I."/>
            <person name="Doyle S."/>
            <person name="Anderson J.B."/>
            <person name="Grigoriev I.V."/>
            <person name="Gueldener U."/>
            <person name="Muensterkoetter M."/>
            <person name="Nagy L.G."/>
        </authorList>
    </citation>
    <scope>NUCLEOTIDE SEQUENCE [LARGE SCALE GENOMIC DNA]</scope>
    <source>
        <strain evidence="3">C18/9</strain>
    </source>
</reference>
<accession>A0A284QQN7</accession>
<gene>
    <name evidence="2" type="ORF">ARMOST_02063</name>
</gene>
<evidence type="ECO:0000256" key="1">
    <source>
        <dbReference type="SAM" id="Phobius"/>
    </source>
</evidence>
<protein>
    <submittedName>
        <fullName evidence="2">Uncharacterized protein</fullName>
    </submittedName>
</protein>
<sequence length="446" mass="49272">MYSQVFVILAYPWRVFVNIPLSAYDVVQEFTYNPNDTSPSLPFSNIIPASLRHTAGDFTPQTFIVGDTIKLGSSVFDYVIVEAFPSGRAPAFGNQVASFPYYNNPLSSCDVLSISLTIRNLDEVSFSATISCWIPTNYKMTLSLNESSLLTRIIGAPLKAVRDLGGILQDLGVGLNLSNIVLSNNEDATELDLLVFPCCVCSDWNAESYIQVPFSNNPFLNDHPPCDDDVAKFQATEIIVYYGEPNDGIVDWTIFTAEPGGNILPPNQTLEVPSNTQPLLQNAFQAIYNIIRLDLGVVPPNQIFASPIMFNKSISSVSIPLFLDLDRSEPAFYCDVGDFFINEDIQTAYRVNDSFANCIRRVRSNSSLDIYSDDIGGIRVPSVSYLRPVFRRKPMLSAISSVFVATFAMVSAAWSLFHFIARSLCQTQSGTRLCYAFSVQISNAVA</sequence>
<dbReference type="Proteomes" id="UP000219338">
    <property type="component" value="Unassembled WGS sequence"/>
</dbReference>
<name>A0A284QQN7_ARMOS</name>
<dbReference type="EMBL" id="FUEG01000001">
    <property type="protein sequence ID" value="SJK98794.1"/>
    <property type="molecule type" value="Genomic_DNA"/>
</dbReference>
<keyword evidence="1" id="KW-1133">Transmembrane helix</keyword>